<keyword evidence="2" id="KW-0521">NADP</keyword>
<dbReference type="VEuPathDB" id="FungiDB:YALI0_E09801g"/>
<evidence type="ECO:0000313" key="4">
    <source>
        <dbReference type="EMBL" id="AOW05195.1"/>
    </source>
</evidence>
<dbReference type="RefSeq" id="XP_503750.2">
    <property type="nucleotide sequence ID" value="XM_503750.3"/>
</dbReference>
<sequence>MIRAKFTEYKQALRNNWVGQPQYTEKDYPDIDGKNFVVTGATGGVGLEVTKLLLDKKSHVIMVGRSRSDWQPVLDQLQKDHSHGTLDFVEADLADLTTVQRAGEYIRTKYPTLDGAIFNAGVMAPPYSLTPQGHESQWGVNVVSHFLLAKYISPAVIAAAKTAPKDSVRLVWLSSSVTFVSPYEGGIKFDDINHQNDKNPSPWTLYSQSKIGDAYLAYLWSKHHPDSGVVSVSVDPGNLSSNLSRHYPILSTLKSYIQYPPKYGAYTELSALLNPAVKNNEHLIPWGVRGHLRLDVDDGRRGSVGEELWQRLNKDVAPYFKEE</sequence>
<proteinExistence type="inferred from homology"/>
<dbReference type="PANTHER" id="PTHR24320">
    <property type="entry name" value="RETINOL DEHYDROGENASE"/>
    <property type="match status" value="1"/>
</dbReference>
<dbReference type="SUPFAM" id="SSF51735">
    <property type="entry name" value="NAD(P)-binding Rossmann-fold domains"/>
    <property type="match status" value="1"/>
</dbReference>
<dbReference type="OrthoDB" id="191139at2759"/>
<dbReference type="InterPro" id="IPR036291">
    <property type="entry name" value="NAD(P)-bd_dom_sf"/>
</dbReference>
<keyword evidence="3" id="KW-0560">Oxidoreductase</keyword>
<evidence type="ECO:0000256" key="2">
    <source>
        <dbReference type="ARBA" id="ARBA00022857"/>
    </source>
</evidence>
<evidence type="ECO:0000256" key="3">
    <source>
        <dbReference type="ARBA" id="ARBA00023002"/>
    </source>
</evidence>
<dbReference type="KEGG" id="yli:2912568"/>
<comment type="similarity">
    <text evidence="1">Belongs to the short-chain dehydrogenases/reductases (SDR) family.</text>
</comment>
<dbReference type="InterPro" id="IPR002347">
    <property type="entry name" value="SDR_fam"/>
</dbReference>
<dbReference type="AlphaFoldDB" id="A0A1D8NHT4"/>
<dbReference type="Gene3D" id="3.40.50.720">
    <property type="entry name" value="NAD(P)-binding Rossmann-like Domain"/>
    <property type="match status" value="1"/>
</dbReference>
<dbReference type="Pfam" id="PF00106">
    <property type="entry name" value="adh_short"/>
    <property type="match status" value="1"/>
</dbReference>
<organism evidence="4 5">
    <name type="scientific">Yarrowia lipolytica</name>
    <name type="common">Candida lipolytica</name>
    <dbReference type="NCBI Taxonomy" id="4952"/>
    <lineage>
        <taxon>Eukaryota</taxon>
        <taxon>Fungi</taxon>
        <taxon>Dikarya</taxon>
        <taxon>Ascomycota</taxon>
        <taxon>Saccharomycotina</taxon>
        <taxon>Dipodascomycetes</taxon>
        <taxon>Dipodascales</taxon>
        <taxon>Dipodascales incertae sedis</taxon>
        <taxon>Yarrowia</taxon>
    </lineage>
</organism>
<evidence type="ECO:0000256" key="1">
    <source>
        <dbReference type="ARBA" id="ARBA00006484"/>
    </source>
</evidence>
<dbReference type="VEuPathDB" id="FungiDB:YALI1_E12206g"/>
<dbReference type="eggNOG" id="KOG1208">
    <property type="taxonomic scope" value="Eukaryota"/>
</dbReference>
<dbReference type="PANTHER" id="PTHR24320:SF236">
    <property type="entry name" value="SHORT-CHAIN DEHYDROGENASE-RELATED"/>
    <property type="match status" value="1"/>
</dbReference>
<accession>A0A1D8NHT4</accession>
<name>A0A1D8NHT4_YARLL</name>
<evidence type="ECO:0000313" key="5">
    <source>
        <dbReference type="Proteomes" id="UP000182444"/>
    </source>
</evidence>
<dbReference type="GO" id="GO:0016491">
    <property type="term" value="F:oxidoreductase activity"/>
    <property type="evidence" value="ECO:0007669"/>
    <property type="project" value="UniProtKB-KW"/>
</dbReference>
<protein>
    <submittedName>
        <fullName evidence="4">Uncharacterized protein</fullName>
    </submittedName>
</protein>
<dbReference type="GeneID" id="2912568"/>
<dbReference type="EMBL" id="CP017557">
    <property type="protein sequence ID" value="AOW05195.1"/>
    <property type="molecule type" value="Genomic_DNA"/>
</dbReference>
<gene>
    <name evidence="4" type="ORF">YALI1_E12206g</name>
</gene>
<reference evidence="4 5" key="1">
    <citation type="journal article" date="2016" name="PLoS ONE">
        <title>Sequence Assembly of Yarrowia lipolytica Strain W29/CLIB89 Shows Transposable Element Diversity.</title>
        <authorList>
            <person name="Magnan C."/>
            <person name="Yu J."/>
            <person name="Chang I."/>
            <person name="Jahn E."/>
            <person name="Kanomata Y."/>
            <person name="Wu J."/>
            <person name="Zeller M."/>
            <person name="Oakes M."/>
            <person name="Baldi P."/>
            <person name="Sandmeyer S."/>
        </authorList>
    </citation>
    <scope>NUCLEOTIDE SEQUENCE [LARGE SCALE GENOMIC DNA]</scope>
    <source>
        <strain evidence="5">CLIB89(W29)</strain>
    </source>
</reference>
<dbReference type="Proteomes" id="UP000182444">
    <property type="component" value="Chromosome 1E"/>
</dbReference>